<dbReference type="Proteomes" id="UP000256244">
    <property type="component" value="Chromosome"/>
</dbReference>
<dbReference type="EMBL" id="VSBS01000283">
    <property type="protein sequence ID" value="TXT01835.1"/>
    <property type="molecule type" value="Genomic_DNA"/>
</dbReference>
<evidence type="ECO:0000313" key="1">
    <source>
        <dbReference type="EMBL" id="AXO07696.1"/>
    </source>
</evidence>
<evidence type="ECO:0000313" key="3">
    <source>
        <dbReference type="Proteomes" id="UP000256244"/>
    </source>
</evidence>
<evidence type="ECO:0000313" key="2">
    <source>
        <dbReference type="EMBL" id="TXT01835.1"/>
    </source>
</evidence>
<proteinExistence type="predicted"/>
<protein>
    <submittedName>
        <fullName evidence="1">Uncharacterized protein</fullName>
    </submittedName>
</protein>
<gene>
    <name evidence="1" type="ORF">DS732_15675</name>
    <name evidence="2" type="ORF">FWK02_10350</name>
</gene>
<accession>A0A346GKA0</accession>
<organism evidence="1 3">
    <name type="scientific">Escherichia coli</name>
    <dbReference type="NCBI Taxonomy" id="562"/>
    <lineage>
        <taxon>Bacteria</taxon>
        <taxon>Pseudomonadati</taxon>
        <taxon>Pseudomonadota</taxon>
        <taxon>Gammaproteobacteria</taxon>
        <taxon>Enterobacterales</taxon>
        <taxon>Enterobacteriaceae</taxon>
        <taxon>Escherichia</taxon>
    </lineage>
</organism>
<dbReference type="RefSeq" id="WP_000284123.1">
    <property type="nucleotide sequence ID" value="NZ_BFGL01000119.1"/>
</dbReference>
<dbReference type="AlphaFoldDB" id="A0A346GKA0"/>
<sequence length="74" mass="8480">MYQEGIYGIIRRNFGDVLIGDSVETSIIDSFSASVINMLITEGGCLLKTDELIGFHLSYWKPNNFRLISIWYLM</sequence>
<reference evidence="1 3" key="1">
    <citation type="submission" date="2018-08" db="EMBL/GenBank/DDBJ databases">
        <title>Complete genome sequencing and genomic characterization of five Escherichia coli strains co-producing MCR-1 and ESBLs from different origins in China.</title>
        <authorList>
            <person name="Bai L."/>
        </authorList>
    </citation>
    <scope>NUCLEOTIDE SEQUENCE [LARGE SCALE GENOMIC DNA]</scope>
    <source>
        <strain evidence="3">cq9</strain>
        <strain evidence="1">Cq9</strain>
    </source>
</reference>
<reference evidence="2 4" key="2">
    <citation type="submission" date="2019-08" db="EMBL/GenBank/DDBJ databases">
        <title>Whole genome analysis of cultivated E. coli strains isolated from CD patients and healthy donors.</title>
        <authorList>
            <person name="Siniagina M.N."/>
            <person name="Markelova M.I."/>
            <person name="Laikov A.V."/>
            <person name="Boulygina E.A."/>
            <person name="Khusnutdinova D.R."/>
            <person name="Kharchenko A."/>
            <person name="Grigoryeva T.V."/>
        </authorList>
    </citation>
    <scope>NUCLEOTIDE SEQUENCE [LARGE SCALE GENOMIC DNA]</scope>
    <source>
        <strain evidence="2 4">3_77_5</strain>
    </source>
</reference>
<dbReference type="EMBL" id="CP031546">
    <property type="protein sequence ID" value="AXO07696.1"/>
    <property type="molecule type" value="Genomic_DNA"/>
</dbReference>
<name>A0A346GKA0_ECOLX</name>
<dbReference type="Proteomes" id="UP000321461">
    <property type="component" value="Unassembled WGS sequence"/>
</dbReference>
<evidence type="ECO:0000313" key="4">
    <source>
        <dbReference type="Proteomes" id="UP000321461"/>
    </source>
</evidence>